<proteinExistence type="predicted"/>
<feature type="signal peptide" evidence="1">
    <location>
        <begin position="1"/>
        <end position="27"/>
    </location>
</feature>
<evidence type="ECO:0000313" key="3">
    <source>
        <dbReference type="Proteomes" id="UP000251891"/>
    </source>
</evidence>
<dbReference type="EMBL" id="QLYX01000020">
    <property type="protein sequence ID" value="RAY11198.1"/>
    <property type="molecule type" value="Genomic_DNA"/>
</dbReference>
<comment type="caution">
    <text evidence="2">The sequence shown here is derived from an EMBL/GenBank/DDBJ whole genome shotgun (WGS) entry which is preliminary data.</text>
</comment>
<feature type="chain" id="PRO_5016784159" evidence="1">
    <location>
        <begin position="28"/>
        <end position="238"/>
    </location>
</feature>
<organism evidence="2 3">
    <name type="scientific">Actinomadura craniellae</name>
    <dbReference type="NCBI Taxonomy" id="2231787"/>
    <lineage>
        <taxon>Bacteria</taxon>
        <taxon>Bacillati</taxon>
        <taxon>Actinomycetota</taxon>
        <taxon>Actinomycetes</taxon>
        <taxon>Streptosporangiales</taxon>
        <taxon>Thermomonosporaceae</taxon>
        <taxon>Actinomadura</taxon>
    </lineage>
</organism>
<evidence type="ECO:0000313" key="2">
    <source>
        <dbReference type="EMBL" id="RAY11198.1"/>
    </source>
</evidence>
<dbReference type="RefSeq" id="WP_111871653.1">
    <property type="nucleotide sequence ID" value="NZ_QLYX01000020.1"/>
</dbReference>
<dbReference type="Proteomes" id="UP000251891">
    <property type="component" value="Unassembled WGS sequence"/>
</dbReference>
<protein>
    <submittedName>
        <fullName evidence="2">Uncharacterized protein</fullName>
    </submittedName>
</protein>
<dbReference type="AlphaFoldDB" id="A0A365GWQ6"/>
<reference evidence="2 3" key="1">
    <citation type="submission" date="2018-06" db="EMBL/GenBank/DDBJ databases">
        <title>Actinomadura craniellae sp. nov. isolated from marine sponge Craniella sp.</title>
        <authorList>
            <person name="Li L."/>
            <person name="Xu Q.H."/>
            <person name="Lin H.W."/>
            <person name="Lu Y.H."/>
        </authorList>
    </citation>
    <scope>NUCLEOTIDE SEQUENCE [LARGE SCALE GENOMIC DNA]</scope>
    <source>
        <strain evidence="2 3">LHW63021</strain>
    </source>
</reference>
<name>A0A365GWQ6_9ACTN</name>
<accession>A0A365GWQ6</accession>
<sequence length="238" mass="24663">MHALTRLGVSALTVCAAVTLLPSGAQAATTTVRRDGPKGDPYSGEWRLSTLNGFAFVSPGFTTSGFISPGLTVKCAGATLGGKVDSGGEAALDTGVVDKCEDRAGGVQVTVRGLPYKARVTYAPFSPGPIPGSPDGELMISHFQISIAMGTIAPRFCNYGTPVTVRPHSLPLYNRDNPGRPDPADETQVSTRGLALTLLPGSGTFCPPSGQLQAVFQVRGRPEIGIPGSFGQKLYVTS</sequence>
<keyword evidence="1" id="KW-0732">Signal</keyword>
<gene>
    <name evidence="2" type="ORF">DPM19_31045</name>
</gene>
<dbReference type="OrthoDB" id="3481601at2"/>
<keyword evidence="3" id="KW-1185">Reference proteome</keyword>
<evidence type="ECO:0000256" key="1">
    <source>
        <dbReference type="SAM" id="SignalP"/>
    </source>
</evidence>